<dbReference type="Gene3D" id="1.20.1250.20">
    <property type="entry name" value="MFS general substrate transporter like domains"/>
    <property type="match status" value="1"/>
</dbReference>
<evidence type="ECO:0000256" key="1">
    <source>
        <dbReference type="ARBA" id="ARBA00022692"/>
    </source>
</evidence>
<dbReference type="InterPro" id="IPR011701">
    <property type="entry name" value="MFS"/>
</dbReference>
<evidence type="ECO:0000256" key="2">
    <source>
        <dbReference type="ARBA" id="ARBA00022989"/>
    </source>
</evidence>
<proteinExistence type="predicted"/>
<organism evidence="6 7">
    <name type="scientific">Ramlibacter pinisoli</name>
    <dbReference type="NCBI Taxonomy" id="2682844"/>
    <lineage>
        <taxon>Bacteria</taxon>
        <taxon>Pseudomonadati</taxon>
        <taxon>Pseudomonadota</taxon>
        <taxon>Betaproteobacteria</taxon>
        <taxon>Burkholderiales</taxon>
        <taxon>Comamonadaceae</taxon>
        <taxon>Ramlibacter</taxon>
    </lineage>
</organism>
<evidence type="ECO:0000256" key="4">
    <source>
        <dbReference type="SAM" id="Phobius"/>
    </source>
</evidence>
<dbReference type="Proteomes" id="UP000469385">
    <property type="component" value="Unassembled WGS sequence"/>
</dbReference>
<feature type="transmembrane region" description="Helical" evidence="4">
    <location>
        <begin position="75"/>
        <end position="93"/>
    </location>
</feature>
<evidence type="ECO:0000313" key="7">
    <source>
        <dbReference type="Proteomes" id="UP000469385"/>
    </source>
</evidence>
<evidence type="ECO:0000259" key="5">
    <source>
        <dbReference type="PROSITE" id="PS50850"/>
    </source>
</evidence>
<protein>
    <submittedName>
        <fullName evidence="6">MFS transporter</fullName>
    </submittedName>
</protein>
<dbReference type="GO" id="GO:0022857">
    <property type="term" value="F:transmembrane transporter activity"/>
    <property type="evidence" value="ECO:0007669"/>
    <property type="project" value="InterPro"/>
</dbReference>
<dbReference type="RefSeq" id="WP_157397894.1">
    <property type="nucleotide sequence ID" value="NZ_WSEL01000003.1"/>
</dbReference>
<feature type="transmembrane region" description="Helical" evidence="4">
    <location>
        <begin position="134"/>
        <end position="155"/>
    </location>
</feature>
<sequence>MLEPRARITVALGGAQTLAWASSYYLPAVLGAPIARELGFAPSAVYAAFSVALVISAFTAPWSGRAIDLHGGRPVLLGSSVLFATALALMASADGQVGLFAAWAVMGLAMGSGLYDAAFACLVRLHGPKARTPITGVTLMAGFASTIGWPLSAALLEAYGWRGACAAWALLHVTLGLALYATLPRAPEPVRLAATDAAPAGGPARVPRGTAALLALVFAITWFTSTAMAAHLPSVLQHAGATLAGAVLVGALIGPAQVTARLLEFGLLRRYHPLLSARCAALGHPAGALLLLAVGPAAAPAFAVLHGMGNGIMTVANGALPLALFGAGGYGARQGWLMLPARITQAMSPYAFGLALDRWGVQALLGTVALGGLCLLALLAIRPARQPGPVPASP</sequence>
<dbReference type="PROSITE" id="PS50850">
    <property type="entry name" value="MFS"/>
    <property type="match status" value="1"/>
</dbReference>
<feature type="transmembrane region" description="Helical" evidence="4">
    <location>
        <begin position="99"/>
        <end position="122"/>
    </location>
</feature>
<feature type="transmembrane region" description="Helical" evidence="4">
    <location>
        <begin position="238"/>
        <end position="260"/>
    </location>
</feature>
<feature type="transmembrane region" description="Helical" evidence="4">
    <location>
        <begin position="161"/>
        <end position="183"/>
    </location>
</feature>
<dbReference type="InterPro" id="IPR020846">
    <property type="entry name" value="MFS_dom"/>
</dbReference>
<keyword evidence="2 4" id="KW-1133">Transmembrane helix</keyword>
<feature type="transmembrane region" description="Helical" evidence="4">
    <location>
        <begin position="45"/>
        <end position="63"/>
    </location>
</feature>
<evidence type="ECO:0000313" key="6">
    <source>
        <dbReference type="EMBL" id="MVQ29951.1"/>
    </source>
</evidence>
<name>A0A6N8ISR4_9BURK</name>
<feature type="transmembrane region" description="Helical" evidence="4">
    <location>
        <begin position="281"/>
        <end position="305"/>
    </location>
</feature>
<evidence type="ECO:0000256" key="3">
    <source>
        <dbReference type="ARBA" id="ARBA00023136"/>
    </source>
</evidence>
<keyword evidence="1 4" id="KW-0812">Transmembrane</keyword>
<feature type="transmembrane region" description="Helical" evidence="4">
    <location>
        <begin position="359"/>
        <end position="381"/>
    </location>
</feature>
<dbReference type="EMBL" id="WSEL01000003">
    <property type="protein sequence ID" value="MVQ29951.1"/>
    <property type="molecule type" value="Genomic_DNA"/>
</dbReference>
<dbReference type="SUPFAM" id="SSF103473">
    <property type="entry name" value="MFS general substrate transporter"/>
    <property type="match status" value="1"/>
</dbReference>
<gene>
    <name evidence="6" type="ORF">GON04_10860</name>
</gene>
<keyword evidence="3 4" id="KW-0472">Membrane</keyword>
<keyword evidence="7" id="KW-1185">Reference proteome</keyword>
<dbReference type="InterPro" id="IPR036259">
    <property type="entry name" value="MFS_trans_sf"/>
</dbReference>
<accession>A0A6N8ISR4</accession>
<feature type="domain" description="Major facilitator superfamily (MFS) profile" evidence="5">
    <location>
        <begin position="8"/>
        <end position="386"/>
    </location>
</feature>
<feature type="transmembrane region" description="Helical" evidence="4">
    <location>
        <begin position="211"/>
        <end position="232"/>
    </location>
</feature>
<reference evidence="6 7" key="1">
    <citation type="submission" date="2019-12" db="EMBL/GenBank/DDBJ databases">
        <authorList>
            <person name="Huq M.A."/>
        </authorList>
    </citation>
    <scope>NUCLEOTIDE SEQUENCE [LARGE SCALE GENOMIC DNA]</scope>
    <source>
        <strain evidence="6 7">MAH-25</strain>
    </source>
</reference>
<dbReference type="AlphaFoldDB" id="A0A6N8ISR4"/>
<comment type="caution">
    <text evidence="6">The sequence shown here is derived from an EMBL/GenBank/DDBJ whole genome shotgun (WGS) entry which is preliminary data.</text>
</comment>
<dbReference type="Pfam" id="PF07690">
    <property type="entry name" value="MFS_1"/>
    <property type="match status" value="1"/>
</dbReference>